<evidence type="ECO:0000313" key="2">
    <source>
        <dbReference type="EMBL" id="TDY42934.1"/>
    </source>
</evidence>
<protein>
    <submittedName>
        <fullName evidence="2">Uncharacterized protein</fullName>
    </submittedName>
</protein>
<reference evidence="2 3" key="1">
    <citation type="submission" date="2019-03" db="EMBL/GenBank/DDBJ databases">
        <title>Genomic Encyclopedia of Type Strains, Phase III (KMG-III): the genomes of soil and plant-associated and newly described type strains.</title>
        <authorList>
            <person name="Whitman W."/>
        </authorList>
    </citation>
    <scope>NUCLEOTIDE SEQUENCE [LARGE SCALE GENOMIC DNA]</scope>
    <source>
        <strain evidence="2 3">LMG 29544</strain>
    </source>
</reference>
<keyword evidence="3" id="KW-1185">Reference proteome</keyword>
<dbReference type="Proteomes" id="UP000295509">
    <property type="component" value="Unassembled WGS sequence"/>
</dbReference>
<accession>A0A4R8LI26</accession>
<dbReference type="EMBL" id="SORE01000019">
    <property type="protein sequence ID" value="TDY42934.1"/>
    <property type="molecule type" value="Genomic_DNA"/>
</dbReference>
<name>A0A4R8LI26_9BURK</name>
<dbReference type="AlphaFoldDB" id="A0A4R8LI26"/>
<proteinExistence type="predicted"/>
<feature type="region of interest" description="Disordered" evidence="1">
    <location>
        <begin position="25"/>
        <end position="65"/>
    </location>
</feature>
<evidence type="ECO:0000256" key="1">
    <source>
        <dbReference type="SAM" id="MobiDB-lite"/>
    </source>
</evidence>
<comment type="caution">
    <text evidence="2">The sequence shown here is derived from an EMBL/GenBank/DDBJ whole genome shotgun (WGS) entry which is preliminary data.</text>
</comment>
<evidence type="ECO:0000313" key="3">
    <source>
        <dbReference type="Proteomes" id="UP000295509"/>
    </source>
</evidence>
<organism evidence="2 3">
    <name type="scientific">Paraburkholderia rhizosphaerae</name>
    <dbReference type="NCBI Taxonomy" id="480658"/>
    <lineage>
        <taxon>Bacteria</taxon>
        <taxon>Pseudomonadati</taxon>
        <taxon>Pseudomonadota</taxon>
        <taxon>Betaproteobacteria</taxon>
        <taxon>Burkholderiales</taxon>
        <taxon>Burkholderiaceae</taxon>
        <taxon>Paraburkholderia</taxon>
    </lineage>
</organism>
<sequence length="65" mass="7143">MSTSKPKAQQAELTVEQRLDEALAETFPASDPIAVDPDEPKRTPAKRKTTAAKRPAQPHARPLPR</sequence>
<dbReference type="OrthoDB" id="8722685at2"/>
<dbReference type="RefSeq" id="WP_134194857.1">
    <property type="nucleotide sequence ID" value="NZ_JBHLUW010000017.1"/>
</dbReference>
<gene>
    <name evidence="2" type="ORF">BX592_11950</name>
</gene>